<name>A0A0D6JIP9_9HYPH</name>
<dbReference type="AlphaFoldDB" id="A0A0D6JIP9"/>
<evidence type="ECO:0000313" key="2">
    <source>
        <dbReference type="Proteomes" id="UP000033187"/>
    </source>
</evidence>
<dbReference type="Proteomes" id="UP000033187">
    <property type="component" value="Chromosome 1"/>
</dbReference>
<dbReference type="KEGG" id="fil:BN1229_v1_2912"/>
<dbReference type="KEGG" id="fiy:BN1229_v1_3005"/>
<dbReference type="EMBL" id="LN829119">
    <property type="protein sequence ID" value="CPR21337.1"/>
    <property type="molecule type" value="Genomic_DNA"/>
</dbReference>
<sequence>MTSGSAVVAICSPRTSFPLNRPNFIPQHALMDVVVSTAAYSRAHFQDCGEDELRGCGLEAGVFS</sequence>
<organism evidence="1 2">
    <name type="scientific">Candidatus Filomicrobium marinum</name>
    <dbReference type="NCBI Taxonomy" id="1608628"/>
    <lineage>
        <taxon>Bacteria</taxon>
        <taxon>Pseudomonadati</taxon>
        <taxon>Pseudomonadota</taxon>
        <taxon>Alphaproteobacteria</taxon>
        <taxon>Hyphomicrobiales</taxon>
        <taxon>Hyphomicrobiaceae</taxon>
        <taxon>Filomicrobium</taxon>
    </lineage>
</organism>
<reference evidence="2" key="1">
    <citation type="submission" date="2015-02" db="EMBL/GenBank/DDBJ databases">
        <authorList>
            <person name="Chooi Y.-H."/>
        </authorList>
    </citation>
    <scope>NUCLEOTIDE SEQUENCE [LARGE SCALE GENOMIC DNA]</scope>
    <source>
        <strain evidence="2">strain Y</strain>
    </source>
</reference>
<accession>A0A0D6JIP9</accession>
<protein>
    <submittedName>
        <fullName evidence="1">Uncharacterized protein</fullName>
    </submittedName>
</protein>
<evidence type="ECO:0000313" key="1">
    <source>
        <dbReference type="EMBL" id="CPR21337.1"/>
    </source>
</evidence>
<gene>
    <name evidence="1" type="ORF">YBN1229_v1_3005</name>
</gene>
<keyword evidence="2" id="KW-1185">Reference proteome</keyword>
<proteinExistence type="predicted"/>